<dbReference type="Gene3D" id="3.30.420.40">
    <property type="match status" value="1"/>
</dbReference>
<gene>
    <name evidence="3" type="primary">gppA</name>
    <name evidence="3" type="ORF">NCTC13102_01399</name>
</gene>
<dbReference type="Gene3D" id="3.30.420.150">
    <property type="entry name" value="Exopolyphosphatase. Domain 2"/>
    <property type="match status" value="1"/>
</dbReference>
<dbReference type="InterPro" id="IPR030673">
    <property type="entry name" value="PyroPPase_GppA_Ppx"/>
</dbReference>
<accession>A0A2X3B151</accession>
<name>A0A2X3B151_9HELI</name>
<keyword evidence="1 3" id="KW-0378">Hydrolase</keyword>
<dbReference type="EC" id="3.6.1.40" evidence="3"/>
<dbReference type="InterPro" id="IPR003695">
    <property type="entry name" value="Ppx_GppA_N"/>
</dbReference>
<organism evidence="3 4">
    <name type="scientific">Helicobacter fennelliae</name>
    <dbReference type="NCBI Taxonomy" id="215"/>
    <lineage>
        <taxon>Bacteria</taxon>
        <taxon>Pseudomonadati</taxon>
        <taxon>Campylobacterota</taxon>
        <taxon>Epsilonproteobacteria</taxon>
        <taxon>Campylobacterales</taxon>
        <taxon>Helicobacteraceae</taxon>
        <taxon>Helicobacter</taxon>
    </lineage>
</organism>
<evidence type="ECO:0000313" key="3">
    <source>
        <dbReference type="EMBL" id="SQB98928.1"/>
    </source>
</evidence>
<evidence type="ECO:0000256" key="1">
    <source>
        <dbReference type="ARBA" id="ARBA00022801"/>
    </source>
</evidence>
<feature type="domain" description="Ppx/GppA phosphatase N-terminal" evidence="2">
    <location>
        <begin position="19"/>
        <end position="298"/>
    </location>
</feature>
<dbReference type="Gene3D" id="1.10.3210.10">
    <property type="entry name" value="Hypothetical protein af1432"/>
    <property type="match status" value="1"/>
</dbReference>
<sequence length="487" mass="55384">MSKITAVIDIGSNSARMAIFEKTSRYGFHLIYEVKSKVRISEGCYENGGYLQEIPMRRAIMALRDFRLIAKKYAARKLLCVATSAIRDAPNKMEFLRMARKQSGIDIKVIDGAKEAWYGGIACANLSHNKNGITIDIGGGSTECAIIKDGRVYDLISLKLGTIRLKELFFDHHKGLEAAKEFIKNELKKLPKHFVHDNVFGIGGTIRAIAKINSKQTKYPIKTIHGYEILVKECKNFIQMIYKTKEERLEEIGVPVDRRDNIRSGALIFWLLLEHFGAKKITASGVGVREGVFLADMLRGQNFRFPNGIYPSLIALKDRCKAHQKYLKNISKQSLLLFDVLKPAHNLDYTCRFYLNIVSQLCDIGVFLNFYGKNDHGAYFLLHGLDYGFSHTDRAIVCLLVEYINKRIPKDETIVSISDIMPPIQTLQWLSYVISLAYALAVTNESKIRYVYFDKTLQIHTDTPLYLSKELTQNLTSPTKINLEFVN</sequence>
<dbReference type="RefSeq" id="WP_112058746.1">
    <property type="nucleotide sequence ID" value="NZ_UAWL01000006.1"/>
</dbReference>
<dbReference type="Pfam" id="PF02541">
    <property type="entry name" value="Ppx-GppA"/>
    <property type="match status" value="1"/>
</dbReference>
<dbReference type="CDD" id="cd24052">
    <property type="entry name" value="ASKHA_NBD_HpPPX-GppA-like"/>
    <property type="match status" value="1"/>
</dbReference>
<dbReference type="SUPFAM" id="SSF109604">
    <property type="entry name" value="HD-domain/PDEase-like"/>
    <property type="match status" value="1"/>
</dbReference>
<dbReference type="InterPro" id="IPR050273">
    <property type="entry name" value="GppA/Ppx_hydrolase"/>
</dbReference>
<dbReference type="PANTHER" id="PTHR30005">
    <property type="entry name" value="EXOPOLYPHOSPHATASE"/>
    <property type="match status" value="1"/>
</dbReference>
<proteinExistence type="predicted"/>
<dbReference type="GO" id="GO:0008894">
    <property type="term" value="F:guanosine-5'-triphosphate,3'-diphosphate diphosphatase activity"/>
    <property type="evidence" value="ECO:0007669"/>
    <property type="project" value="UniProtKB-EC"/>
</dbReference>
<dbReference type="SUPFAM" id="SSF53067">
    <property type="entry name" value="Actin-like ATPase domain"/>
    <property type="match status" value="2"/>
</dbReference>
<dbReference type="InterPro" id="IPR043129">
    <property type="entry name" value="ATPase_NBD"/>
</dbReference>
<dbReference type="Proteomes" id="UP000250166">
    <property type="component" value="Unassembled WGS sequence"/>
</dbReference>
<dbReference type="PANTHER" id="PTHR30005:SF0">
    <property type="entry name" value="RETROGRADE REGULATION PROTEIN 2"/>
    <property type="match status" value="1"/>
</dbReference>
<evidence type="ECO:0000259" key="2">
    <source>
        <dbReference type="Pfam" id="PF02541"/>
    </source>
</evidence>
<dbReference type="EMBL" id="UAWL01000006">
    <property type="protein sequence ID" value="SQB98928.1"/>
    <property type="molecule type" value="Genomic_DNA"/>
</dbReference>
<dbReference type="PIRSF" id="PIRSF001267">
    <property type="entry name" value="Pyrophosphatase_GppA_Ppx"/>
    <property type="match status" value="1"/>
</dbReference>
<dbReference type="AlphaFoldDB" id="A0A2X3B151"/>
<evidence type="ECO:0000313" key="4">
    <source>
        <dbReference type="Proteomes" id="UP000250166"/>
    </source>
</evidence>
<reference evidence="3 4" key="1">
    <citation type="submission" date="2018-06" db="EMBL/GenBank/DDBJ databases">
        <authorList>
            <consortium name="Pathogen Informatics"/>
            <person name="Doyle S."/>
        </authorList>
    </citation>
    <scope>NUCLEOTIDE SEQUENCE [LARGE SCALE GENOMIC DNA]</scope>
    <source>
        <strain evidence="3 4">NCTC13102</strain>
    </source>
</reference>
<protein>
    <submittedName>
        <fullName evidence="3">Guanosine-5'-triphosphate,3'-diphosphate pyrophosphatase GppA</fullName>
        <ecNumber evidence="3">3.6.1.40</ecNumber>
    </submittedName>
</protein>